<proteinExistence type="predicted"/>
<dbReference type="GO" id="GO:0030313">
    <property type="term" value="C:cell envelope"/>
    <property type="evidence" value="ECO:0007669"/>
    <property type="project" value="UniProtKB-SubCell"/>
</dbReference>
<name>A0A286TV37_9BACT</name>
<dbReference type="SUPFAM" id="SSF46626">
    <property type="entry name" value="Cytochrome c"/>
    <property type="match status" value="1"/>
</dbReference>
<dbReference type="AlphaFoldDB" id="A0A286TV37"/>
<keyword evidence="3 6" id="KW-0479">Metal-binding</keyword>
<evidence type="ECO:0000256" key="5">
    <source>
        <dbReference type="ARBA" id="ARBA00023004"/>
    </source>
</evidence>
<evidence type="ECO:0000259" key="7">
    <source>
        <dbReference type="PROSITE" id="PS51007"/>
    </source>
</evidence>
<comment type="subcellular location">
    <subcellularLocation>
        <location evidence="1">Cell envelope</location>
    </subcellularLocation>
</comment>
<organism evidence="8 9">
    <name type="scientific">Candidatus Scalindua japonica</name>
    <dbReference type="NCBI Taxonomy" id="1284222"/>
    <lineage>
        <taxon>Bacteria</taxon>
        <taxon>Pseudomonadati</taxon>
        <taxon>Planctomycetota</taxon>
        <taxon>Candidatus Brocadiia</taxon>
        <taxon>Candidatus Brocadiales</taxon>
        <taxon>Candidatus Scalinduaceae</taxon>
        <taxon>Candidatus Scalindua</taxon>
    </lineage>
</organism>
<dbReference type="PANTHER" id="PTHR30600:SF7">
    <property type="entry name" value="CYTOCHROME C PEROXIDASE-RELATED"/>
    <property type="match status" value="1"/>
</dbReference>
<evidence type="ECO:0000256" key="1">
    <source>
        <dbReference type="ARBA" id="ARBA00004196"/>
    </source>
</evidence>
<dbReference type="PROSITE" id="PS51007">
    <property type="entry name" value="CYTC"/>
    <property type="match status" value="1"/>
</dbReference>
<dbReference type="InterPro" id="IPR009056">
    <property type="entry name" value="Cyt_c-like_dom"/>
</dbReference>
<dbReference type="Pfam" id="PF03150">
    <property type="entry name" value="CCP_MauG"/>
    <property type="match status" value="1"/>
</dbReference>
<evidence type="ECO:0000313" key="9">
    <source>
        <dbReference type="Proteomes" id="UP000218542"/>
    </source>
</evidence>
<dbReference type="InterPro" id="IPR051395">
    <property type="entry name" value="Cytochrome_c_Peroxidase/MauG"/>
</dbReference>
<dbReference type="Gene3D" id="1.10.760.10">
    <property type="entry name" value="Cytochrome c-like domain"/>
    <property type="match status" value="1"/>
</dbReference>
<gene>
    <name evidence="8" type="ORF">SCALIN_C04_0224</name>
</gene>
<keyword evidence="2 6" id="KW-0349">Heme</keyword>
<protein>
    <submittedName>
        <fullName evidence="8">Cytochrome-c peroxidase</fullName>
    </submittedName>
</protein>
<dbReference type="EMBL" id="BAOS01000004">
    <property type="protein sequence ID" value="GAX59736.1"/>
    <property type="molecule type" value="Genomic_DNA"/>
</dbReference>
<comment type="caution">
    <text evidence="8">The sequence shown here is derived from an EMBL/GenBank/DDBJ whole genome shotgun (WGS) entry which is preliminary data.</text>
</comment>
<evidence type="ECO:0000256" key="4">
    <source>
        <dbReference type="ARBA" id="ARBA00023002"/>
    </source>
</evidence>
<accession>A0A286TV37</accession>
<keyword evidence="8" id="KW-0575">Peroxidase</keyword>
<dbReference type="Proteomes" id="UP000218542">
    <property type="component" value="Unassembled WGS sequence"/>
</dbReference>
<keyword evidence="5 6" id="KW-0408">Iron</keyword>
<dbReference type="GO" id="GO:0046872">
    <property type="term" value="F:metal ion binding"/>
    <property type="evidence" value="ECO:0007669"/>
    <property type="project" value="UniProtKB-KW"/>
</dbReference>
<evidence type="ECO:0000256" key="2">
    <source>
        <dbReference type="ARBA" id="ARBA00022617"/>
    </source>
</evidence>
<feature type="domain" description="Cytochrome c" evidence="7">
    <location>
        <begin position="26"/>
        <end position="134"/>
    </location>
</feature>
<dbReference type="RefSeq" id="WP_203415327.1">
    <property type="nucleotide sequence ID" value="NZ_BAOS01000004.1"/>
</dbReference>
<dbReference type="InterPro" id="IPR004852">
    <property type="entry name" value="Di-haem_cyt_c_peroxidsae"/>
</dbReference>
<keyword evidence="4" id="KW-0560">Oxidoreductase</keyword>
<dbReference type="GO" id="GO:0009055">
    <property type="term" value="F:electron transfer activity"/>
    <property type="evidence" value="ECO:0007669"/>
    <property type="project" value="InterPro"/>
</dbReference>
<evidence type="ECO:0000256" key="6">
    <source>
        <dbReference type="PROSITE-ProRule" id="PRU00433"/>
    </source>
</evidence>
<reference evidence="9" key="1">
    <citation type="journal article" date="2017" name="Environ. Microbiol. Rep.">
        <title>Genetic Diversity of Marine Anaerobic Ammonium-Oxidizing Bacteria as Revealed by Genomic and Proteomic Analyses of 'Candidatus Scalindua japonica'.</title>
        <authorList>
            <person name="Oshiki M."/>
            <person name="Mizuto K."/>
            <person name="Kimura Z."/>
            <person name="Kindaichi T."/>
            <person name="Satoh H."/>
            <person name="Okabe S."/>
        </authorList>
    </citation>
    <scope>NUCLEOTIDE SEQUENCE [LARGE SCALE GENOMIC DNA]</scope>
    <source>
        <strain evidence="9">husup-a2</strain>
    </source>
</reference>
<dbReference type="InterPro" id="IPR036909">
    <property type="entry name" value="Cyt_c-like_dom_sf"/>
</dbReference>
<evidence type="ECO:0000313" key="8">
    <source>
        <dbReference type="EMBL" id="GAX59736.1"/>
    </source>
</evidence>
<sequence>MMRELVSDRSNETIQPIPIIVYCDSAKVELGKKLFFEPRLSQSGWITCNSCHNLSTGGTDNLPTSIRHKWFSGLINLPTVLNSRFNLVQFWDGRTKDLKEQAGNPIANPIEMGLNHELAVNALKSIPEYSKWFSEVYETEEI</sequence>
<dbReference type="PANTHER" id="PTHR30600">
    <property type="entry name" value="CYTOCHROME C PEROXIDASE-RELATED"/>
    <property type="match status" value="1"/>
</dbReference>
<dbReference type="GO" id="GO:0020037">
    <property type="term" value="F:heme binding"/>
    <property type="evidence" value="ECO:0007669"/>
    <property type="project" value="InterPro"/>
</dbReference>
<keyword evidence="9" id="KW-1185">Reference proteome</keyword>
<evidence type="ECO:0000256" key="3">
    <source>
        <dbReference type="ARBA" id="ARBA00022723"/>
    </source>
</evidence>
<dbReference type="GO" id="GO:0004130">
    <property type="term" value="F:cytochrome-c peroxidase activity"/>
    <property type="evidence" value="ECO:0007669"/>
    <property type="project" value="TreeGrafter"/>
</dbReference>